<gene>
    <name evidence="1" type="ORF">SAMN05443248_7839</name>
</gene>
<name>A0A1M5Y2C4_9BRAD</name>
<evidence type="ECO:0000313" key="2">
    <source>
        <dbReference type="Proteomes" id="UP000189796"/>
    </source>
</evidence>
<dbReference type="AlphaFoldDB" id="A0A1M5Y2C4"/>
<organism evidence="1 2">
    <name type="scientific">Bradyrhizobium erythrophlei</name>
    <dbReference type="NCBI Taxonomy" id="1437360"/>
    <lineage>
        <taxon>Bacteria</taxon>
        <taxon>Pseudomonadati</taxon>
        <taxon>Pseudomonadota</taxon>
        <taxon>Alphaproteobacteria</taxon>
        <taxon>Hyphomicrobiales</taxon>
        <taxon>Nitrobacteraceae</taxon>
        <taxon>Bradyrhizobium</taxon>
    </lineage>
</organism>
<protein>
    <submittedName>
        <fullName evidence="1">Uncharacterized protein</fullName>
    </submittedName>
</protein>
<reference evidence="1 2" key="1">
    <citation type="submission" date="2016-11" db="EMBL/GenBank/DDBJ databases">
        <authorList>
            <person name="Jaros S."/>
            <person name="Januszkiewicz K."/>
            <person name="Wedrychowicz H."/>
        </authorList>
    </citation>
    <scope>NUCLEOTIDE SEQUENCE [LARGE SCALE GENOMIC DNA]</scope>
    <source>
        <strain evidence="1 2">GAS138</strain>
    </source>
</reference>
<sequence>MSRVKQSSKQKRTTKAAAVKVLGAAGLSFSLVGITSASTMPTASIPQPDNISPNQRFVLSEEEMVDVSLATFYAFDKENVGSGVQLAVVVRGCRGCRVGGCRVGGCGGCRVGGCGGCRVGGCGGCGVGGCCARWGACRIC</sequence>
<proteinExistence type="predicted"/>
<evidence type="ECO:0000313" key="1">
    <source>
        <dbReference type="EMBL" id="SHI05958.1"/>
    </source>
</evidence>
<accession>A0A1M5Y2C4</accession>
<dbReference type="Proteomes" id="UP000189796">
    <property type="component" value="Chromosome I"/>
</dbReference>
<dbReference type="EMBL" id="LT670817">
    <property type="protein sequence ID" value="SHI05958.1"/>
    <property type="molecule type" value="Genomic_DNA"/>
</dbReference>